<proteinExistence type="predicted"/>
<name>A0A7K1Y2P0_9SPHI</name>
<dbReference type="Pfam" id="PF14583">
    <property type="entry name" value="Pectate_lyase22"/>
    <property type="match status" value="1"/>
</dbReference>
<organism evidence="3 4">
    <name type="scientific">Hufsiella ginkgonis</name>
    <dbReference type="NCBI Taxonomy" id="2695274"/>
    <lineage>
        <taxon>Bacteria</taxon>
        <taxon>Pseudomonadati</taxon>
        <taxon>Bacteroidota</taxon>
        <taxon>Sphingobacteriia</taxon>
        <taxon>Sphingobacteriales</taxon>
        <taxon>Sphingobacteriaceae</taxon>
        <taxon>Hufsiella</taxon>
    </lineage>
</organism>
<feature type="signal peptide" evidence="1">
    <location>
        <begin position="1"/>
        <end position="19"/>
    </location>
</feature>
<dbReference type="InterPro" id="IPR027946">
    <property type="entry name" value="Ogl_dom"/>
</dbReference>
<evidence type="ECO:0000259" key="2">
    <source>
        <dbReference type="Pfam" id="PF14583"/>
    </source>
</evidence>
<evidence type="ECO:0000256" key="1">
    <source>
        <dbReference type="SAM" id="SignalP"/>
    </source>
</evidence>
<gene>
    <name evidence="3" type="ORF">GS398_18770</name>
</gene>
<dbReference type="EMBL" id="WVHS01000004">
    <property type="protein sequence ID" value="MXV17348.1"/>
    <property type="molecule type" value="Genomic_DNA"/>
</dbReference>
<evidence type="ECO:0000313" key="3">
    <source>
        <dbReference type="EMBL" id="MXV17348.1"/>
    </source>
</evidence>
<evidence type="ECO:0000313" key="4">
    <source>
        <dbReference type="Proteomes" id="UP000451233"/>
    </source>
</evidence>
<dbReference type="InterPro" id="IPR015943">
    <property type="entry name" value="WD40/YVTN_repeat-like_dom_sf"/>
</dbReference>
<dbReference type="Proteomes" id="UP000451233">
    <property type="component" value="Unassembled WGS sequence"/>
</dbReference>
<reference evidence="3 4" key="1">
    <citation type="submission" date="2019-11" db="EMBL/GenBank/DDBJ databases">
        <title>Pedobacter sp. HMF7056 Genome sequencing and assembly.</title>
        <authorList>
            <person name="Kang H."/>
            <person name="Kim H."/>
            <person name="Joh K."/>
        </authorList>
    </citation>
    <scope>NUCLEOTIDE SEQUENCE [LARGE SCALE GENOMIC DNA]</scope>
    <source>
        <strain evidence="3 4">HMF7056</strain>
    </source>
</reference>
<accession>A0A7K1Y2P0</accession>
<dbReference type="RefSeq" id="WP_160908333.1">
    <property type="nucleotide sequence ID" value="NZ_WVHS01000004.1"/>
</dbReference>
<sequence length="404" mass="45617">MKKLIVFAMLVQVYGVSYAQPVMVTGSQKPMPAVWIDQDTGHKVMRLSGKTGAIGNWYFHNNPFFKQKGKEGDKMVFAESDGQTRQIFALNLATMAVEQLTTGSSPKRLLAMSAQKSREFIYQVGDSVFAGSIDTKRSRLAVVLPADKKGGISTVNADATYFAGKLNNDEERKILQQYPQKSQYFNRIYDAHLLNSIFTIEAKTGAMKVIHEENNWLGHIQFSPTDPNILLFCHEGPWEKVDRIWRYNIASTETTLMHKRTMPMEIAGHEFFSPKGETIWFDLQKPKGKTFFLSGTDVKTGKEVATYEMTANEWSIHFATTPSQDLFAGDGGDPTQVARAADGMWIYAFYPDGKKFRSERLVNMKGHDYRALEPNVHITPDNKWVVFGGTFEGTRETYAVQIGR</sequence>
<protein>
    <recommendedName>
        <fullName evidence="2">Oligogalacturonate lyase domain-containing protein</fullName>
    </recommendedName>
</protein>
<dbReference type="GO" id="GO:0045490">
    <property type="term" value="P:pectin catabolic process"/>
    <property type="evidence" value="ECO:0007669"/>
    <property type="project" value="InterPro"/>
</dbReference>
<dbReference type="GO" id="GO:0047487">
    <property type="term" value="F:oligogalacturonide lyase activity"/>
    <property type="evidence" value="ECO:0007669"/>
    <property type="project" value="InterPro"/>
</dbReference>
<feature type="chain" id="PRO_5029594771" description="Oligogalacturonate lyase domain-containing protein" evidence="1">
    <location>
        <begin position="20"/>
        <end position="404"/>
    </location>
</feature>
<dbReference type="SUPFAM" id="SSF82171">
    <property type="entry name" value="DPP6 N-terminal domain-like"/>
    <property type="match status" value="1"/>
</dbReference>
<feature type="domain" description="Oligogalacturonate lyase" evidence="2">
    <location>
        <begin position="35"/>
        <end position="402"/>
    </location>
</feature>
<keyword evidence="4" id="KW-1185">Reference proteome</keyword>
<dbReference type="AlphaFoldDB" id="A0A7K1Y2P0"/>
<keyword evidence="1" id="KW-0732">Signal</keyword>
<comment type="caution">
    <text evidence="3">The sequence shown here is derived from an EMBL/GenBank/DDBJ whole genome shotgun (WGS) entry which is preliminary data.</text>
</comment>
<dbReference type="Gene3D" id="2.130.10.10">
    <property type="entry name" value="YVTN repeat-like/Quinoprotein amine dehydrogenase"/>
    <property type="match status" value="1"/>
</dbReference>